<feature type="binding site" evidence="1">
    <location>
        <position position="82"/>
    </location>
    <ligand>
        <name>Mg(2+)</name>
        <dbReference type="ChEBI" id="CHEBI:18420"/>
        <label>3</label>
    </ligand>
</feature>
<evidence type="ECO:0000313" key="3">
    <source>
        <dbReference type="EMBL" id="MDG2989723.1"/>
    </source>
</evidence>
<dbReference type="SUPFAM" id="SSF55326">
    <property type="entry name" value="PurM N-terminal domain-like"/>
    <property type="match status" value="1"/>
</dbReference>
<dbReference type="InterPro" id="IPR016188">
    <property type="entry name" value="PurM-like_N"/>
</dbReference>
<keyword evidence="1 3" id="KW-0418">Kinase</keyword>
<feature type="binding site" evidence="1">
    <location>
        <position position="82"/>
    </location>
    <ligand>
        <name>Mg(2+)</name>
        <dbReference type="ChEBI" id="CHEBI:18420"/>
        <label>2</label>
    </ligand>
</feature>
<dbReference type="Proteomes" id="UP001154265">
    <property type="component" value="Unassembled WGS sequence"/>
</dbReference>
<comment type="function">
    <text evidence="1">Catalyzes the ATP-dependent phosphorylation of thiamine-monophosphate (TMP) to form thiamine-pyrophosphate (TPP), the active form of vitamin B1.</text>
</comment>
<comment type="similarity">
    <text evidence="1">Belongs to the thiamine-monophosphate kinase family.</text>
</comment>
<dbReference type="EMBL" id="JAKKUT010000001">
    <property type="protein sequence ID" value="MDG2989723.1"/>
    <property type="molecule type" value="Genomic_DNA"/>
</dbReference>
<dbReference type="InterPro" id="IPR036676">
    <property type="entry name" value="PurM-like_C_sf"/>
</dbReference>
<gene>
    <name evidence="1" type="primary">thiL</name>
    <name evidence="3" type="ORF">L3556_02055</name>
</gene>
<feature type="binding site" evidence="1">
    <location>
        <position position="229"/>
    </location>
    <ligand>
        <name>ATP</name>
        <dbReference type="ChEBI" id="CHEBI:30616"/>
    </ligand>
</feature>
<dbReference type="PANTHER" id="PTHR30270:SF0">
    <property type="entry name" value="THIAMINE-MONOPHOSPHATE KINASE"/>
    <property type="match status" value="1"/>
</dbReference>
<feature type="binding site" evidence="1">
    <location>
        <position position="53"/>
    </location>
    <ligand>
        <name>substrate</name>
    </ligand>
</feature>
<evidence type="ECO:0000259" key="2">
    <source>
        <dbReference type="Pfam" id="PF00586"/>
    </source>
</evidence>
<feature type="binding site" evidence="1">
    <location>
        <position position="29"/>
    </location>
    <ligand>
        <name>Mg(2+)</name>
        <dbReference type="ChEBI" id="CHEBI:18420"/>
        <label>3</label>
    </ligand>
</feature>
<dbReference type="PIRSF" id="PIRSF005303">
    <property type="entry name" value="Thiam_monoph_kin"/>
    <property type="match status" value="1"/>
</dbReference>
<evidence type="ECO:0000313" key="4">
    <source>
        <dbReference type="Proteomes" id="UP001154265"/>
    </source>
</evidence>
<feature type="binding site" evidence="1">
    <location>
        <position position="274"/>
    </location>
    <ligand>
        <name>substrate</name>
    </ligand>
</feature>
<keyword evidence="1" id="KW-0460">Magnesium</keyword>
<feature type="binding site" evidence="1">
    <location>
        <position position="230"/>
    </location>
    <ligand>
        <name>Mg(2+)</name>
        <dbReference type="ChEBI" id="CHEBI:18420"/>
        <label>5</label>
    </ligand>
</feature>
<proteinExistence type="inferred from homology"/>
<sequence length="329" mass="35123">MGILIKDLGERGLLPILQKFCPPGIVGDDGAVILLDPDRQLVVSTDVLVDGVHLSVGLARPNLITTSGADAGWRAATANLSDLAAMGADPLGITVGLGIPETCPLDLITDLYQGLYDCLQLHRTVIWGGDICRSPVLTLSITALGQASPHQVIYRHRAQVGDLILTSGIHGASRAGLECLSHPEWGQAFPNHCRQTWIRAHQRPRPRLDLLPALRSLPQGTRISGMDSSDGLADAVIQLCQASGVGGQLHRENLPLIPELEPSLALEWGLYGGEDFELVICVDPVAADTLIQTSPFRIIGTIIPQPGVTLETGEGNLTISDHQSFQHFG</sequence>
<feature type="binding site" evidence="1">
    <location>
        <position position="29"/>
    </location>
    <ligand>
        <name>Mg(2+)</name>
        <dbReference type="ChEBI" id="CHEBI:18420"/>
        <label>4</label>
    </ligand>
</feature>
<comment type="catalytic activity">
    <reaction evidence="1">
        <text>thiamine phosphate + ATP = thiamine diphosphate + ADP</text>
        <dbReference type="Rhea" id="RHEA:15913"/>
        <dbReference type="ChEBI" id="CHEBI:30616"/>
        <dbReference type="ChEBI" id="CHEBI:37575"/>
        <dbReference type="ChEBI" id="CHEBI:58937"/>
        <dbReference type="ChEBI" id="CHEBI:456216"/>
        <dbReference type="EC" id="2.7.4.16"/>
    </reaction>
</comment>
<reference evidence="3" key="2">
    <citation type="submission" date="2022-01" db="EMBL/GenBank/DDBJ databases">
        <authorList>
            <person name="Zivanovic Y."/>
            <person name="Moreira D."/>
            <person name="Lopez-Garcia P."/>
        </authorList>
    </citation>
    <scope>NUCLEOTIDE SEQUENCE</scope>
    <source>
        <strain evidence="3">G9</strain>
    </source>
</reference>
<feature type="binding site" evidence="1">
    <location>
        <position position="130"/>
    </location>
    <ligand>
        <name>Mg(2+)</name>
        <dbReference type="ChEBI" id="CHEBI:18420"/>
        <label>1</label>
    </ligand>
</feature>
<feature type="binding site" evidence="1">
    <location>
        <position position="46"/>
    </location>
    <ligand>
        <name>Mg(2+)</name>
        <dbReference type="ChEBI" id="CHEBI:18420"/>
        <label>1</label>
    </ligand>
</feature>
<accession>A0ABT6EVA1</accession>
<dbReference type="CDD" id="cd02194">
    <property type="entry name" value="ThiL"/>
    <property type="match status" value="1"/>
</dbReference>
<dbReference type="InterPro" id="IPR006283">
    <property type="entry name" value="ThiL-like"/>
</dbReference>
<dbReference type="Gene3D" id="3.30.1330.10">
    <property type="entry name" value="PurM-like, N-terminal domain"/>
    <property type="match status" value="1"/>
</dbReference>
<feature type="binding site" evidence="1">
    <location>
        <position position="44"/>
    </location>
    <ligand>
        <name>Mg(2+)</name>
        <dbReference type="ChEBI" id="CHEBI:18420"/>
        <label>4</label>
    </ligand>
</feature>
<keyword evidence="1" id="KW-0479">Metal-binding</keyword>
<protein>
    <recommendedName>
        <fullName evidence="1">Thiamine-monophosphate kinase</fullName>
        <shortName evidence="1">TMP kinase</shortName>
        <shortName evidence="1">Thiamine-phosphate kinase</shortName>
        <ecNumber evidence="1">2.7.4.16</ecNumber>
    </recommendedName>
</protein>
<dbReference type="PANTHER" id="PTHR30270">
    <property type="entry name" value="THIAMINE-MONOPHOSPHATE KINASE"/>
    <property type="match status" value="1"/>
</dbReference>
<keyword evidence="1" id="KW-0547">Nucleotide-binding</keyword>
<keyword evidence="1" id="KW-0067">ATP-binding</keyword>
<feature type="binding site" evidence="1">
    <location>
        <position position="82"/>
    </location>
    <ligand>
        <name>Mg(2+)</name>
        <dbReference type="ChEBI" id="CHEBI:18420"/>
        <label>4</label>
    </ligand>
</feature>
<evidence type="ECO:0000256" key="1">
    <source>
        <dbReference type="HAMAP-Rule" id="MF_02128"/>
    </source>
</evidence>
<dbReference type="SUPFAM" id="SSF56042">
    <property type="entry name" value="PurM C-terminal domain-like"/>
    <property type="match status" value="1"/>
</dbReference>
<dbReference type="NCBIfam" id="TIGR01379">
    <property type="entry name" value="thiL"/>
    <property type="match status" value="1"/>
</dbReference>
<dbReference type="EC" id="2.7.4.16" evidence="1"/>
<dbReference type="Pfam" id="PF00586">
    <property type="entry name" value="AIRS"/>
    <property type="match status" value="1"/>
</dbReference>
<feature type="binding site" evidence="1">
    <location>
        <position position="155"/>
    </location>
    <ligand>
        <name>ATP</name>
        <dbReference type="ChEBI" id="CHEBI:30616"/>
    </ligand>
</feature>
<reference evidence="3" key="1">
    <citation type="journal article" date="2022" name="Genome Biol. Evol.">
        <title>A New Gene Family Diagnostic for Intracellular Biomineralization of Amorphous Ca Carbonates by Cyanobacteria.</title>
        <authorList>
            <person name="Benzerara K."/>
            <person name="Duprat E."/>
            <person name="Bitard-Feildel T."/>
            <person name="Caumes G."/>
            <person name="Cassier-Chauvat C."/>
            <person name="Chauvat F."/>
            <person name="Dezi M."/>
            <person name="Diop S.I."/>
            <person name="Gaschignard G."/>
            <person name="Gorgen S."/>
            <person name="Gugger M."/>
            <person name="Lopez-Garcia P."/>
            <person name="Millet M."/>
            <person name="Skouri-Panet F."/>
            <person name="Moreira D."/>
            <person name="Callebaut I."/>
        </authorList>
    </citation>
    <scope>NUCLEOTIDE SEQUENCE</scope>
    <source>
        <strain evidence="3">G9</strain>
    </source>
</reference>
<feature type="binding site" evidence="1">
    <location>
        <position position="227"/>
    </location>
    <ligand>
        <name>Mg(2+)</name>
        <dbReference type="ChEBI" id="CHEBI:18420"/>
        <label>3</label>
    </ligand>
</feature>
<organism evidence="3 4">
    <name type="scientific">Candidatus Synechococcus calcipolaris G9</name>
    <dbReference type="NCBI Taxonomy" id="1497997"/>
    <lineage>
        <taxon>Bacteria</taxon>
        <taxon>Bacillati</taxon>
        <taxon>Cyanobacteriota</taxon>
        <taxon>Cyanophyceae</taxon>
        <taxon>Synechococcales</taxon>
        <taxon>Synechococcaceae</taxon>
        <taxon>Synechococcus</taxon>
    </lineage>
</organism>
<keyword evidence="1 3" id="KW-0808">Transferase</keyword>
<feature type="binding site" evidence="1">
    <location>
        <position position="45"/>
    </location>
    <ligand>
        <name>Mg(2+)</name>
        <dbReference type="ChEBI" id="CHEBI:18420"/>
        <label>1</label>
    </ligand>
</feature>
<keyword evidence="4" id="KW-1185">Reference proteome</keyword>
<feature type="binding site" evidence="1">
    <location>
        <position position="46"/>
    </location>
    <ligand>
        <name>Mg(2+)</name>
        <dbReference type="ChEBI" id="CHEBI:18420"/>
        <label>2</label>
    </ligand>
</feature>
<name>A0ABT6EVA1_9SYNE</name>
<dbReference type="RefSeq" id="WP_277865638.1">
    <property type="nucleotide sequence ID" value="NZ_JAKKUT010000001.1"/>
</dbReference>
<comment type="miscellaneous">
    <text evidence="1">Reaction mechanism of ThiL seems to utilize a direct, inline transfer of the gamma-phosphate of ATP to TMP rather than a phosphorylated enzyme intermediate.</text>
</comment>
<feature type="binding site" evidence="1">
    <location>
        <position position="325"/>
    </location>
    <ligand>
        <name>substrate</name>
    </ligand>
</feature>
<dbReference type="Gene3D" id="3.90.650.10">
    <property type="entry name" value="PurM-like C-terminal domain"/>
    <property type="match status" value="1"/>
</dbReference>
<feature type="domain" description="PurM-like N-terminal" evidence="2">
    <location>
        <begin position="27"/>
        <end position="146"/>
    </location>
</feature>
<dbReference type="InterPro" id="IPR036921">
    <property type="entry name" value="PurM-like_N_sf"/>
</dbReference>
<feature type="binding site" evidence="1">
    <location>
        <position position="112"/>
    </location>
    <ligand>
        <name>ATP</name>
        <dbReference type="ChEBI" id="CHEBI:30616"/>
    </ligand>
</feature>
<comment type="caution">
    <text evidence="3">The sequence shown here is derived from an EMBL/GenBank/DDBJ whole genome shotgun (WGS) entry which is preliminary data.</text>
</comment>
<feature type="binding site" evidence="1">
    <location>
        <begin position="129"/>
        <end position="130"/>
    </location>
    <ligand>
        <name>ATP</name>
        <dbReference type="ChEBI" id="CHEBI:30616"/>
    </ligand>
</feature>
<keyword evidence="1" id="KW-0784">Thiamine biosynthesis</keyword>
<dbReference type="HAMAP" id="MF_02128">
    <property type="entry name" value="TMP_kinase"/>
    <property type="match status" value="1"/>
</dbReference>
<dbReference type="GO" id="GO:0009030">
    <property type="term" value="F:thiamine-phosphate kinase activity"/>
    <property type="evidence" value="ECO:0007669"/>
    <property type="project" value="UniProtKB-EC"/>
</dbReference>
<comment type="pathway">
    <text evidence="1">Cofactor biosynthesis; thiamine diphosphate biosynthesis; thiamine diphosphate from thiamine phosphate: step 1/1.</text>
</comment>